<dbReference type="OrthoDB" id="5485925at2"/>
<dbReference type="InterPro" id="IPR007346">
    <property type="entry name" value="Endonuclease-I"/>
</dbReference>
<comment type="caution">
    <text evidence="4">The sequence shown here is derived from an EMBL/GenBank/DDBJ whole genome shotgun (WGS) entry which is preliminary data.</text>
</comment>
<evidence type="ECO:0000256" key="1">
    <source>
        <dbReference type="ARBA" id="ARBA00006429"/>
    </source>
</evidence>
<dbReference type="SUPFAM" id="SSF54060">
    <property type="entry name" value="His-Me finger endonucleases"/>
    <property type="match status" value="1"/>
</dbReference>
<organism evidence="4 5">
    <name type="scientific">Myroides albus</name>
    <dbReference type="NCBI Taxonomy" id="2562892"/>
    <lineage>
        <taxon>Bacteria</taxon>
        <taxon>Pseudomonadati</taxon>
        <taxon>Bacteroidota</taxon>
        <taxon>Flavobacteriia</taxon>
        <taxon>Flavobacteriales</taxon>
        <taxon>Flavobacteriaceae</taxon>
        <taxon>Myroides</taxon>
    </lineage>
</organism>
<dbReference type="AlphaFoldDB" id="A0A6I3LNH1"/>
<protein>
    <submittedName>
        <fullName evidence="4">Endonuclease</fullName>
    </submittedName>
</protein>
<keyword evidence="3" id="KW-0378">Hydrolase</keyword>
<dbReference type="PANTHER" id="PTHR33607:SF2">
    <property type="entry name" value="ENDONUCLEASE-1"/>
    <property type="match status" value="1"/>
</dbReference>
<dbReference type="InterPro" id="IPR044925">
    <property type="entry name" value="His-Me_finger_sf"/>
</dbReference>
<evidence type="ECO:0000313" key="4">
    <source>
        <dbReference type="EMBL" id="MTG99277.1"/>
    </source>
</evidence>
<dbReference type="PANTHER" id="PTHR33607">
    <property type="entry name" value="ENDONUCLEASE-1"/>
    <property type="match status" value="1"/>
</dbReference>
<gene>
    <name evidence="4" type="ORF">GJV76_14280</name>
</gene>
<dbReference type="Pfam" id="PF04231">
    <property type="entry name" value="Endonuclease_1"/>
    <property type="match status" value="1"/>
</dbReference>
<evidence type="ECO:0000256" key="3">
    <source>
        <dbReference type="ARBA" id="ARBA00022801"/>
    </source>
</evidence>
<name>A0A6I3LNH1_9FLAO</name>
<dbReference type="GO" id="GO:0016787">
    <property type="term" value="F:hydrolase activity"/>
    <property type="evidence" value="ECO:0007669"/>
    <property type="project" value="UniProtKB-KW"/>
</dbReference>
<dbReference type="GO" id="GO:0004519">
    <property type="term" value="F:endonuclease activity"/>
    <property type="evidence" value="ECO:0007669"/>
    <property type="project" value="UniProtKB-KW"/>
</dbReference>
<dbReference type="RefSeq" id="WP_155093275.1">
    <property type="nucleotide sequence ID" value="NZ_CP102754.1"/>
</dbReference>
<keyword evidence="5" id="KW-1185">Reference proteome</keyword>
<evidence type="ECO:0000256" key="2">
    <source>
        <dbReference type="ARBA" id="ARBA00022722"/>
    </source>
</evidence>
<dbReference type="PROSITE" id="PS51257">
    <property type="entry name" value="PROKAR_LIPOPROTEIN"/>
    <property type="match status" value="1"/>
</dbReference>
<reference evidence="4 5" key="1">
    <citation type="submission" date="2019-11" db="EMBL/GenBank/DDBJ databases">
        <title>Genome of Strain BIT-d1.</title>
        <authorList>
            <person name="Yang Y."/>
        </authorList>
    </citation>
    <scope>NUCLEOTIDE SEQUENCE [LARGE SCALE GENOMIC DNA]</scope>
    <source>
        <strain evidence="4 5">BIT-d1</strain>
    </source>
</reference>
<keyword evidence="2" id="KW-0540">Nuclease</keyword>
<keyword evidence="4" id="KW-0255">Endonuclease</keyword>
<dbReference type="EMBL" id="WMJX01000056">
    <property type="protein sequence ID" value="MTG99277.1"/>
    <property type="molecule type" value="Genomic_DNA"/>
</dbReference>
<sequence length="331" mass="37919">MNNKLLTLVAICLLTISCAKTQKDKQAHLSQDNNQSQNTTALNIPTYKIPKQQADYYKEVDFTKTGPALLSQLAYLLEKTHNPISYTPGIRQALQTTDQDPENKDNVVLLYGWPKGESNALEHQRSINKRYFSKGEQEDSERKKVWEREHVFAKSRAKSNTLKLKGLIADAKGSIPHAAHTRQLAGQDVHHITAINGYWNNHRNNSLFVNGEGNSHKIANYWYPGDEWKGDVARMMMYMHLRYHKSDNYTSADKIGLPIDAKQTTKDGMIDLFLKWNAEDPVSAIEVNRNKYHGNLNNKYAQGNRNPFIDNPYLANQIWGMPQYTADNLWK</sequence>
<proteinExistence type="inferred from homology"/>
<dbReference type="Proteomes" id="UP000438760">
    <property type="component" value="Unassembled WGS sequence"/>
</dbReference>
<evidence type="ECO:0000313" key="5">
    <source>
        <dbReference type="Proteomes" id="UP000438760"/>
    </source>
</evidence>
<comment type="similarity">
    <text evidence="1">Belongs to the EndA/NucM nuclease family.</text>
</comment>
<accession>A0A6I3LNH1</accession>